<dbReference type="Proteomes" id="UP000634660">
    <property type="component" value="Unassembled WGS sequence"/>
</dbReference>
<proteinExistence type="predicted"/>
<organism evidence="2 3">
    <name type="scientific">Streptomyces subrutilus</name>
    <dbReference type="NCBI Taxonomy" id="36818"/>
    <lineage>
        <taxon>Bacteria</taxon>
        <taxon>Bacillati</taxon>
        <taxon>Actinomycetota</taxon>
        <taxon>Actinomycetes</taxon>
        <taxon>Kitasatosporales</taxon>
        <taxon>Streptomycetaceae</taxon>
        <taxon>Streptomyces</taxon>
    </lineage>
</organism>
<comment type="caution">
    <text evidence="2">The sequence shown here is derived from an EMBL/GenBank/DDBJ whole genome shotgun (WGS) entry which is preliminary data.</text>
</comment>
<reference evidence="2" key="1">
    <citation type="journal article" date="2014" name="Int. J. Syst. Evol. Microbiol.">
        <title>Complete genome sequence of Corynebacterium casei LMG S-19264T (=DSM 44701T), isolated from a smear-ripened cheese.</title>
        <authorList>
            <consortium name="US DOE Joint Genome Institute (JGI-PGF)"/>
            <person name="Walter F."/>
            <person name="Albersmeier A."/>
            <person name="Kalinowski J."/>
            <person name="Ruckert C."/>
        </authorList>
    </citation>
    <scope>NUCLEOTIDE SEQUENCE</scope>
    <source>
        <strain evidence="2">JCM 4834</strain>
    </source>
</reference>
<feature type="compositionally biased region" description="Polar residues" evidence="1">
    <location>
        <begin position="84"/>
        <end position="94"/>
    </location>
</feature>
<protein>
    <submittedName>
        <fullName evidence="2">Uncharacterized protein</fullName>
    </submittedName>
</protein>
<dbReference type="AlphaFoldDB" id="A0A918VCD8"/>
<feature type="compositionally biased region" description="Basic and acidic residues" evidence="1">
    <location>
        <begin position="45"/>
        <end position="67"/>
    </location>
</feature>
<evidence type="ECO:0000313" key="2">
    <source>
        <dbReference type="EMBL" id="GGZ88974.1"/>
    </source>
</evidence>
<dbReference type="EMBL" id="BMVX01000027">
    <property type="protein sequence ID" value="GGZ88974.1"/>
    <property type="molecule type" value="Genomic_DNA"/>
</dbReference>
<accession>A0A918VCD8</accession>
<feature type="region of interest" description="Disordered" evidence="1">
    <location>
        <begin position="1"/>
        <end position="94"/>
    </location>
</feature>
<feature type="compositionally biased region" description="Basic and acidic residues" evidence="1">
    <location>
        <begin position="9"/>
        <end position="22"/>
    </location>
</feature>
<gene>
    <name evidence="2" type="ORF">GCM10010371_56120</name>
</gene>
<evidence type="ECO:0000313" key="3">
    <source>
        <dbReference type="Proteomes" id="UP000634660"/>
    </source>
</evidence>
<sequence>MLWTDPIDTSDRAEPIEPKDNEEPMDPMDSALPTEPMDSTDPTEPMERNESFDHKESEERPTGREGKFTMAVIVPRAAPRSGPSGANSPAVSRR</sequence>
<name>A0A918VCD8_9ACTN</name>
<reference evidence="2" key="2">
    <citation type="submission" date="2020-09" db="EMBL/GenBank/DDBJ databases">
        <authorList>
            <person name="Sun Q."/>
            <person name="Ohkuma M."/>
        </authorList>
    </citation>
    <scope>NUCLEOTIDE SEQUENCE</scope>
    <source>
        <strain evidence="2">JCM 4834</strain>
    </source>
</reference>
<evidence type="ECO:0000256" key="1">
    <source>
        <dbReference type="SAM" id="MobiDB-lite"/>
    </source>
</evidence>